<feature type="domain" description="DUF4142" evidence="4">
    <location>
        <begin position="48"/>
        <end position="177"/>
    </location>
</feature>
<feature type="region of interest" description="Disordered" evidence="1">
    <location>
        <begin position="255"/>
        <end position="304"/>
    </location>
</feature>
<organism evidence="5 6">
    <name type="scientific">Actinoplanes ianthinogenes</name>
    <dbReference type="NCBI Taxonomy" id="122358"/>
    <lineage>
        <taxon>Bacteria</taxon>
        <taxon>Bacillati</taxon>
        <taxon>Actinomycetota</taxon>
        <taxon>Actinomycetes</taxon>
        <taxon>Micromonosporales</taxon>
        <taxon>Micromonosporaceae</taxon>
        <taxon>Actinoplanes</taxon>
    </lineage>
</organism>
<accession>A0ABM7M7W3</accession>
<name>A0ABM7M7W3_9ACTN</name>
<dbReference type="Gene3D" id="1.20.1260.10">
    <property type="match status" value="1"/>
</dbReference>
<protein>
    <recommendedName>
        <fullName evidence="4">DUF4142 domain-containing protein</fullName>
    </recommendedName>
</protein>
<feature type="chain" id="PRO_5046609203" description="DUF4142 domain-containing protein" evidence="3">
    <location>
        <begin position="41"/>
        <end position="304"/>
    </location>
</feature>
<keyword evidence="6" id="KW-1185">Reference proteome</keyword>
<evidence type="ECO:0000256" key="1">
    <source>
        <dbReference type="SAM" id="MobiDB-lite"/>
    </source>
</evidence>
<feature type="compositionally biased region" description="Basic residues" evidence="1">
    <location>
        <begin position="256"/>
        <end position="270"/>
    </location>
</feature>
<evidence type="ECO:0000313" key="6">
    <source>
        <dbReference type="Proteomes" id="UP000676967"/>
    </source>
</evidence>
<keyword evidence="3" id="KW-0732">Signal</keyword>
<keyword evidence="2" id="KW-0812">Transmembrane</keyword>
<proteinExistence type="predicted"/>
<keyword evidence="2" id="KW-1133">Transmembrane helix</keyword>
<feature type="transmembrane region" description="Helical" evidence="2">
    <location>
        <begin position="228"/>
        <end position="251"/>
    </location>
</feature>
<gene>
    <name evidence="5" type="ORF">Aiant_83710</name>
</gene>
<sequence>MGMIGSDRRARYVVAALVRMLVIPPALLGMLILPAASARAADDAATPTDLAFIRRVHLTATGAGAASALARGMSVNGAVTRMAQQVSTECEQLDGLSRSAAGTLGVALDDPLPAEQRSTLAALQQSVGATFDTGFVAYLWRADSELLPIATTVRGTTGNPIVRRLAQRAEAVTAAQLPRLQGSGLLTMTVLPSVAATSPVSRLPGGVPMDGQVMAQAREGTGYLVPPAWSRVTVLVVATGVAGVLSWRLLIGSRGGRGRARRTPAGRRWHREPTRPETGRPAGPRHRRATVPETRRLRPRHPPP</sequence>
<dbReference type="InterPro" id="IPR025419">
    <property type="entry name" value="DUF4142"/>
</dbReference>
<evidence type="ECO:0000256" key="2">
    <source>
        <dbReference type="SAM" id="Phobius"/>
    </source>
</evidence>
<keyword evidence="2" id="KW-0472">Membrane</keyword>
<evidence type="ECO:0000313" key="5">
    <source>
        <dbReference type="EMBL" id="BCJ47714.1"/>
    </source>
</evidence>
<evidence type="ECO:0000256" key="3">
    <source>
        <dbReference type="SAM" id="SignalP"/>
    </source>
</evidence>
<feature type="signal peptide" evidence="3">
    <location>
        <begin position="1"/>
        <end position="40"/>
    </location>
</feature>
<reference evidence="5 6" key="1">
    <citation type="submission" date="2020-08" db="EMBL/GenBank/DDBJ databases">
        <title>Whole genome shotgun sequence of Actinoplanes ianthinogenes NBRC 13996.</title>
        <authorList>
            <person name="Komaki H."/>
            <person name="Tamura T."/>
        </authorList>
    </citation>
    <scope>NUCLEOTIDE SEQUENCE [LARGE SCALE GENOMIC DNA]</scope>
    <source>
        <strain evidence="5 6">NBRC 13996</strain>
    </source>
</reference>
<dbReference type="Pfam" id="PF13628">
    <property type="entry name" value="DUF4142"/>
    <property type="match status" value="1"/>
</dbReference>
<dbReference type="EMBL" id="AP023356">
    <property type="protein sequence ID" value="BCJ47714.1"/>
    <property type="molecule type" value="Genomic_DNA"/>
</dbReference>
<dbReference type="Proteomes" id="UP000676967">
    <property type="component" value="Chromosome"/>
</dbReference>
<evidence type="ECO:0000259" key="4">
    <source>
        <dbReference type="Pfam" id="PF13628"/>
    </source>
</evidence>
<dbReference type="InterPro" id="IPR012347">
    <property type="entry name" value="Ferritin-like"/>
</dbReference>